<reference evidence="3" key="1">
    <citation type="submission" date="2022-11" db="EMBL/GenBank/DDBJ databases">
        <title>Chromosomal genome sequence assembly and mating type (MAT) locus characterization of the leprose asexual lichenized fungus Lepraria neglecta (Nyl.) Erichsen.</title>
        <authorList>
            <person name="Allen J.L."/>
            <person name="Pfeffer B."/>
        </authorList>
    </citation>
    <scope>NUCLEOTIDE SEQUENCE</scope>
    <source>
        <strain evidence="3">Allen 5258</strain>
    </source>
</reference>
<protein>
    <recommendedName>
        <fullName evidence="2">WH2 domain-containing protein</fullName>
    </recommendedName>
</protein>
<evidence type="ECO:0000313" key="4">
    <source>
        <dbReference type="Proteomes" id="UP001276659"/>
    </source>
</evidence>
<evidence type="ECO:0000256" key="1">
    <source>
        <dbReference type="SAM" id="MobiDB-lite"/>
    </source>
</evidence>
<accession>A0AAD9ZDC1</accession>
<name>A0AAD9ZDC1_9LECA</name>
<dbReference type="PROSITE" id="PS51082">
    <property type="entry name" value="WH2"/>
    <property type="match status" value="1"/>
</dbReference>
<dbReference type="InterPro" id="IPR038966">
    <property type="entry name" value="TMA17"/>
</dbReference>
<feature type="compositionally biased region" description="Polar residues" evidence="1">
    <location>
        <begin position="441"/>
        <end position="451"/>
    </location>
</feature>
<feature type="compositionally biased region" description="Pro residues" evidence="1">
    <location>
        <begin position="402"/>
        <end position="411"/>
    </location>
</feature>
<feature type="compositionally biased region" description="Low complexity" evidence="1">
    <location>
        <begin position="108"/>
        <end position="118"/>
    </location>
</feature>
<dbReference type="GO" id="GO:0030674">
    <property type="term" value="F:protein-macromolecule adaptor activity"/>
    <property type="evidence" value="ECO:0007669"/>
    <property type="project" value="TreeGrafter"/>
</dbReference>
<feature type="compositionally biased region" description="Polar residues" evidence="1">
    <location>
        <begin position="203"/>
        <end position="219"/>
    </location>
</feature>
<feature type="compositionally biased region" description="Pro residues" evidence="1">
    <location>
        <begin position="281"/>
        <end position="371"/>
    </location>
</feature>
<dbReference type="EMBL" id="JASNWA010000004">
    <property type="protein sequence ID" value="KAK3176461.1"/>
    <property type="molecule type" value="Genomic_DNA"/>
</dbReference>
<evidence type="ECO:0000313" key="3">
    <source>
        <dbReference type="EMBL" id="KAK3176461.1"/>
    </source>
</evidence>
<gene>
    <name evidence="3" type="ORF">OEA41_007784</name>
</gene>
<organism evidence="3 4">
    <name type="scientific">Lepraria neglecta</name>
    <dbReference type="NCBI Taxonomy" id="209136"/>
    <lineage>
        <taxon>Eukaryota</taxon>
        <taxon>Fungi</taxon>
        <taxon>Dikarya</taxon>
        <taxon>Ascomycota</taxon>
        <taxon>Pezizomycotina</taxon>
        <taxon>Lecanoromycetes</taxon>
        <taxon>OSLEUM clade</taxon>
        <taxon>Lecanoromycetidae</taxon>
        <taxon>Lecanorales</taxon>
        <taxon>Lecanorineae</taxon>
        <taxon>Stereocaulaceae</taxon>
        <taxon>Lepraria</taxon>
    </lineage>
</organism>
<feature type="compositionally biased region" description="Low complexity" evidence="1">
    <location>
        <begin position="507"/>
        <end position="517"/>
    </location>
</feature>
<feature type="compositionally biased region" description="Polar residues" evidence="1">
    <location>
        <begin position="232"/>
        <end position="244"/>
    </location>
</feature>
<feature type="region of interest" description="Disordered" evidence="1">
    <location>
        <begin position="1"/>
        <end position="517"/>
    </location>
</feature>
<keyword evidence="4" id="KW-1185">Reference proteome</keyword>
<feature type="region of interest" description="Disordered" evidence="1">
    <location>
        <begin position="601"/>
        <end position="667"/>
    </location>
</feature>
<dbReference type="GO" id="GO:0070682">
    <property type="term" value="P:proteasome regulatory particle assembly"/>
    <property type="evidence" value="ECO:0007669"/>
    <property type="project" value="InterPro"/>
</dbReference>
<feature type="compositionally biased region" description="Acidic residues" evidence="1">
    <location>
        <begin position="602"/>
        <end position="612"/>
    </location>
</feature>
<feature type="compositionally biased region" description="Pro residues" evidence="1">
    <location>
        <begin position="1"/>
        <end position="28"/>
    </location>
</feature>
<dbReference type="Proteomes" id="UP001276659">
    <property type="component" value="Unassembled WGS sequence"/>
</dbReference>
<dbReference type="PANTHER" id="PTHR40422:SF1">
    <property type="entry name" value="TRANSLATION MACHINERY-ASSOCIATED PROTEIN 17"/>
    <property type="match status" value="1"/>
</dbReference>
<feature type="compositionally biased region" description="Basic and acidic residues" evidence="1">
    <location>
        <begin position="614"/>
        <end position="626"/>
    </location>
</feature>
<sequence>MPAPPPPPPPMPGFGGSGPPPPPPPPGGAPGASSLPSKPPPTVAKDRGALLTDITKGARLKKAVTNDRSAPLVERPSGSSSGPPVGGAPPIPGLGKPPTGLAPPVPGAAASNRARSNSDQGSGGGGDIGGPATAPQLGGIFAGVGIPKLRKTGGGIDTGAERDSSYISDPETSRKSAPKPPTSFAPKPPTVPRLNALRPTPHATESSPSQLNSAANPLVTNLRKPPPKPASRPNSEASFRSNTDLPPRAPPPPPTGAKPPPPPSSRKPSTAAPLPLRSAAPSPPPAPPPPPASAPRPPPSAPSPPAAPPPPPASAPRPPPGVSTPPAAPPPPPASAPRPPPGVSTPPAAPPPPPSAPRPPPARSTPPPPPSSHSSVSDVVSQSIAMQAARNAYGNGQGSPATAPPPPPPVSSPLKQATPASPPSASSLPPPSRSTLDPSSYTLSNGASSNYNISPSRDSISPSRNGPIKIDDSRWRFQTDNVLPKPREFIGGPKKYRAGRGSSIQLPTTNPMSSTSTPIPPHRFAEAIKELPLANLHFKAAEIRNSISHLQSSNEQLQSLADEGDRDCAEAIQENVVVIQRMEERIRLLKAEVEGRGFKWGEDEEVNGDGDVEMNGHGEAEMEHEATTSSEQRRRHAGGSVGDEELARRLREQTEEDEDGDGDGVHL</sequence>
<evidence type="ECO:0000259" key="2">
    <source>
        <dbReference type="PROSITE" id="PS51082"/>
    </source>
</evidence>
<proteinExistence type="predicted"/>
<dbReference type="AlphaFoldDB" id="A0AAD9ZDC1"/>
<feature type="compositionally biased region" description="Low complexity" evidence="1">
    <location>
        <begin position="266"/>
        <end position="280"/>
    </location>
</feature>
<dbReference type="Pfam" id="PF02205">
    <property type="entry name" value="WH2"/>
    <property type="match status" value="1"/>
</dbReference>
<comment type="caution">
    <text evidence="3">The sequence shown here is derived from an EMBL/GenBank/DDBJ whole genome shotgun (WGS) entry which is preliminary data.</text>
</comment>
<dbReference type="PANTHER" id="PTHR40422">
    <property type="entry name" value="TRANSLATION MACHINERY-ASSOCIATED PROTEIN 17"/>
    <property type="match status" value="1"/>
</dbReference>
<dbReference type="SMART" id="SM00246">
    <property type="entry name" value="WH2"/>
    <property type="match status" value="2"/>
</dbReference>
<feature type="compositionally biased region" description="Pro residues" evidence="1">
    <location>
        <begin position="178"/>
        <end position="191"/>
    </location>
</feature>
<feature type="compositionally biased region" description="Acidic residues" evidence="1">
    <location>
        <begin position="654"/>
        <end position="667"/>
    </location>
</feature>
<feature type="compositionally biased region" description="Pro residues" evidence="1">
    <location>
        <begin position="247"/>
        <end position="265"/>
    </location>
</feature>
<dbReference type="InterPro" id="IPR003124">
    <property type="entry name" value="WH2_dom"/>
</dbReference>
<feature type="compositionally biased region" description="Low complexity" evidence="1">
    <location>
        <begin position="452"/>
        <end position="465"/>
    </location>
</feature>
<feature type="domain" description="WH2" evidence="2">
    <location>
        <begin position="46"/>
        <end position="63"/>
    </location>
</feature>
<dbReference type="GO" id="GO:0003779">
    <property type="term" value="F:actin binding"/>
    <property type="evidence" value="ECO:0007669"/>
    <property type="project" value="InterPro"/>
</dbReference>
<feature type="compositionally biased region" description="Low complexity" evidence="1">
    <location>
        <begin position="423"/>
        <end position="440"/>
    </location>
</feature>